<dbReference type="EMBL" id="CATZBU010000010">
    <property type="protein sequence ID" value="CAJ0802505.1"/>
    <property type="molecule type" value="Genomic_DNA"/>
</dbReference>
<dbReference type="PROSITE" id="PS50043">
    <property type="entry name" value="HTH_LUXR_2"/>
    <property type="match status" value="1"/>
</dbReference>
<sequence length="355" mass="39450">MLSFNTGGQQAKRSMDLSTAELRALLDITGHLHEPSSHSVLERPELAEKLGTLLHVDLMAQLLRCPEGVHQPQPSALWGRDQSMRAEYRQYFHAVDSIDELLKGSFEPVVIERKLCRSEWGQSEYFTDFLCRHKAYPGISLRLPDPNGMLLDYRFSTSDPKKRFGDRETLLLSLLKPHLLNAHQLRILQEVEQVGTDAETHVPTFVLDGTLAPRPNAKARAIMVGLSCEERDALYQQLAEAANGSRGGQWNGFGFCVERPVAHGGPGRGCRVHLIARVVGSSAWFQQQFGVTVREGEVCHLMLNGMSDKQIALALNISYWTVRTHVGHIMRKIGVDSRCAIGLAALKAKADAAPK</sequence>
<dbReference type="SUPFAM" id="SSF46894">
    <property type="entry name" value="C-terminal effector domain of the bipartite response regulators"/>
    <property type="match status" value="1"/>
</dbReference>
<gene>
    <name evidence="5" type="ORF">LMG19083_03737</name>
</gene>
<proteinExistence type="predicted"/>
<accession>A0ABM9JS62</accession>
<keyword evidence="2" id="KW-0238">DNA-binding</keyword>
<dbReference type="CDD" id="cd06170">
    <property type="entry name" value="LuxR_C_like"/>
    <property type="match status" value="1"/>
</dbReference>
<keyword evidence="3" id="KW-0804">Transcription</keyword>
<comment type="caution">
    <text evidence="5">The sequence shown here is derived from an EMBL/GenBank/DDBJ whole genome shotgun (WGS) entry which is preliminary data.</text>
</comment>
<evidence type="ECO:0000256" key="3">
    <source>
        <dbReference type="ARBA" id="ARBA00023163"/>
    </source>
</evidence>
<feature type="domain" description="HTH luxR-type" evidence="4">
    <location>
        <begin position="284"/>
        <end position="349"/>
    </location>
</feature>
<dbReference type="Gene3D" id="1.10.10.10">
    <property type="entry name" value="Winged helix-like DNA-binding domain superfamily/Winged helix DNA-binding domain"/>
    <property type="match status" value="1"/>
</dbReference>
<dbReference type="PANTHER" id="PTHR44688">
    <property type="entry name" value="DNA-BINDING TRANSCRIPTIONAL ACTIVATOR DEVR_DOSR"/>
    <property type="match status" value="1"/>
</dbReference>
<evidence type="ECO:0000313" key="5">
    <source>
        <dbReference type="EMBL" id="CAJ0802505.1"/>
    </source>
</evidence>
<dbReference type="Pfam" id="PF00196">
    <property type="entry name" value="GerE"/>
    <property type="match status" value="1"/>
</dbReference>
<keyword evidence="6" id="KW-1185">Reference proteome</keyword>
<dbReference type="PRINTS" id="PR00038">
    <property type="entry name" value="HTHLUXR"/>
</dbReference>
<reference evidence="5 6" key="1">
    <citation type="submission" date="2023-07" db="EMBL/GenBank/DDBJ databases">
        <authorList>
            <person name="Peeters C."/>
        </authorList>
    </citation>
    <scope>NUCLEOTIDE SEQUENCE [LARGE SCALE GENOMIC DNA]</scope>
    <source>
        <strain evidence="5 6">LMG 19083</strain>
    </source>
</reference>
<dbReference type="PANTHER" id="PTHR44688:SF16">
    <property type="entry name" value="DNA-BINDING TRANSCRIPTIONAL ACTIVATOR DEVR_DOSR"/>
    <property type="match status" value="1"/>
</dbReference>
<dbReference type="RefSeq" id="WP_316667411.1">
    <property type="nucleotide sequence ID" value="NZ_CATZBU010000010.1"/>
</dbReference>
<evidence type="ECO:0000259" key="4">
    <source>
        <dbReference type="PROSITE" id="PS50043"/>
    </source>
</evidence>
<dbReference type="InterPro" id="IPR016032">
    <property type="entry name" value="Sig_transdc_resp-reg_C-effctor"/>
</dbReference>
<evidence type="ECO:0000256" key="2">
    <source>
        <dbReference type="ARBA" id="ARBA00023125"/>
    </source>
</evidence>
<dbReference type="InterPro" id="IPR000792">
    <property type="entry name" value="Tscrpt_reg_LuxR_C"/>
</dbReference>
<dbReference type="Proteomes" id="UP001189813">
    <property type="component" value="Unassembled WGS sequence"/>
</dbReference>
<dbReference type="SMART" id="SM00421">
    <property type="entry name" value="HTH_LUXR"/>
    <property type="match status" value="1"/>
</dbReference>
<organism evidence="5 6">
    <name type="scientific">Ralstonia psammae</name>
    <dbReference type="NCBI Taxonomy" id="3058598"/>
    <lineage>
        <taxon>Bacteria</taxon>
        <taxon>Pseudomonadati</taxon>
        <taxon>Pseudomonadota</taxon>
        <taxon>Betaproteobacteria</taxon>
        <taxon>Burkholderiales</taxon>
        <taxon>Burkholderiaceae</taxon>
        <taxon>Ralstonia</taxon>
    </lineage>
</organism>
<protein>
    <recommendedName>
        <fullName evidence="4">HTH luxR-type domain-containing protein</fullName>
    </recommendedName>
</protein>
<dbReference type="InterPro" id="IPR036388">
    <property type="entry name" value="WH-like_DNA-bd_sf"/>
</dbReference>
<evidence type="ECO:0000313" key="6">
    <source>
        <dbReference type="Proteomes" id="UP001189813"/>
    </source>
</evidence>
<evidence type="ECO:0000256" key="1">
    <source>
        <dbReference type="ARBA" id="ARBA00023015"/>
    </source>
</evidence>
<keyword evidence="1" id="KW-0805">Transcription regulation</keyword>
<name>A0ABM9JS62_9RALS</name>